<keyword evidence="4 7" id="KW-1133">Transmembrane helix</keyword>
<evidence type="ECO:0000313" key="9">
    <source>
        <dbReference type="EMBL" id="SVD51356.1"/>
    </source>
</evidence>
<dbReference type="GO" id="GO:0005886">
    <property type="term" value="C:plasma membrane"/>
    <property type="evidence" value="ECO:0007669"/>
    <property type="project" value="UniProtKB-SubCell"/>
</dbReference>
<protein>
    <recommendedName>
        <fullName evidence="8">ABC3 transporter permease C-terminal domain-containing protein</fullName>
    </recommendedName>
</protein>
<sequence length="133" mass="14695">FAITYSLEIIAGGVALLGLFNTLIALILERKREIGIIRFIGGFQDQVKRMVLIESGILGFIGSIMGVAAGGIVSYILIFVINKQSFGWTIQIHFPYIFVLLSLILFWVVSLIAGLYPARLAVRLNPKEAVRVE</sequence>
<evidence type="ECO:0000256" key="4">
    <source>
        <dbReference type="ARBA" id="ARBA00022989"/>
    </source>
</evidence>
<evidence type="ECO:0000256" key="5">
    <source>
        <dbReference type="ARBA" id="ARBA00023136"/>
    </source>
</evidence>
<comment type="subcellular location">
    <subcellularLocation>
        <location evidence="1">Cell membrane</location>
        <topology evidence="1">Multi-pass membrane protein</topology>
    </subcellularLocation>
</comment>
<evidence type="ECO:0000256" key="2">
    <source>
        <dbReference type="ARBA" id="ARBA00022475"/>
    </source>
</evidence>
<evidence type="ECO:0000256" key="7">
    <source>
        <dbReference type="SAM" id="Phobius"/>
    </source>
</evidence>
<dbReference type="PANTHER" id="PTHR30572">
    <property type="entry name" value="MEMBRANE COMPONENT OF TRANSPORTER-RELATED"/>
    <property type="match status" value="1"/>
</dbReference>
<reference evidence="9" key="1">
    <citation type="submission" date="2018-05" db="EMBL/GenBank/DDBJ databases">
        <authorList>
            <person name="Lanie J.A."/>
            <person name="Ng W.-L."/>
            <person name="Kazmierczak K.M."/>
            <person name="Andrzejewski T.M."/>
            <person name="Davidsen T.M."/>
            <person name="Wayne K.J."/>
            <person name="Tettelin H."/>
            <person name="Glass J.I."/>
            <person name="Rusch D."/>
            <person name="Podicherti R."/>
            <person name="Tsui H.-C.T."/>
            <person name="Winkler M.E."/>
        </authorList>
    </citation>
    <scope>NUCLEOTIDE SEQUENCE</scope>
</reference>
<name>A0A382VXP2_9ZZZZ</name>
<feature type="non-terminal residue" evidence="9">
    <location>
        <position position="1"/>
    </location>
</feature>
<dbReference type="Pfam" id="PF02687">
    <property type="entry name" value="FtsX"/>
    <property type="match status" value="1"/>
</dbReference>
<evidence type="ECO:0000256" key="6">
    <source>
        <dbReference type="ARBA" id="ARBA00038076"/>
    </source>
</evidence>
<comment type="similarity">
    <text evidence="6">Belongs to the ABC-4 integral membrane protein family.</text>
</comment>
<dbReference type="AlphaFoldDB" id="A0A382VXP2"/>
<keyword evidence="2" id="KW-1003">Cell membrane</keyword>
<keyword evidence="3 7" id="KW-0812">Transmembrane</keyword>
<dbReference type="GO" id="GO:0022857">
    <property type="term" value="F:transmembrane transporter activity"/>
    <property type="evidence" value="ECO:0007669"/>
    <property type="project" value="TreeGrafter"/>
</dbReference>
<evidence type="ECO:0000259" key="8">
    <source>
        <dbReference type="Pfam" id="PF02687"/>
    </source>
</evidence>
<accession>A0A382VXP2</accession>
<evidence type="ECO:0000256" key="1">
    <source>
        <dbReference type="ARBA" id="ARBA00004651"/>
    </source>
</evidence>
<organism evidence="9">
    <name type="scientific">marine metagenome</name>
    <dbReference type="NCBI Taxonomy" id="408172"/>
    <lineage>
        <taxon>unclassified sequences</taxon>
        <taxon>metagenomes</taxon>
        <taxon>ecological metagenomes</taxon>
    </lineage>
</organism>
<gene>
    <name evidence="9" type="ORF">METZ01_LOCUS404210</name>
</gene>
<evidence type="ECO:0000256" key="3">
    <source>
        <dbReference type="ARBA" id="ARBA00022692"/>
    </source>
</evidence>
<feature type="transmembrane region" description="Helical" evidence="7">
    <location>
        <begin position="57"/>
        <end position="81"/>
    </location>
</feature>
<dbReference type="InterPro" id="IPR003838">
    <property type="entry name" value="ABC3_permease_C"/>
</dbReference>
<feature type="transmembrane region" description="Helical" evidence="7">
    <location>
        <begin position="93"/>
        <end position="116"/>
    </location>
</feature>
<feature type="transmembrane region" description="Helical" evidence="7">
    <location>
        <begin position="6"/>
        <end position="28"/>
    </location>
</feature>
<dbReference type="EMBL" id="UINC01155485">
    <property type="protein sequence ID" value="SVD51356.1"/>
    <property type="molecule type" value="Genomic_DNA"/>
</dbReference>
<dbReference type="InterPro" id="IPR050250">
    <property type="entry name" value="Macrolide_Exporter_MacB"/>
</dbReference>
<feature type="domain" description="ABC3 transporter permease C-terminal" evidence="8">
    <location>
        <begin position="10"/>
        <end position="126"/>
    </location>
</feature>
<keyword evidence="5 7" id="KW-0472">Membrane</keyword>
<proteinExistence type="inferred from homology"/>
<dbReference type="PANTHER" id="PTHR30572:SF4">
    <property type="entry name" value="ABC TRANSPORTER PERMEASE YTRF"/>
    <property type="match status" value="1"/>
</dbReference>